<sequence>MLCWSAVYLALLVGAVSARPVHFYKYARRAALDTGSCGSPEIEFANGLDGRNQPAFQPVNQQDFNHGSALNIGVISGFICQQLQDKCKAGQATLNICANAEAAAAKVTGGAAADAFNAAFGIETDFADAANDVAVSASNAQQANSGGAASSSSSSSSSGSSSVNSGSCPAVSSSASVSPVVVATSAAATAASPPAATATAAASSASSASASAGSALSFGSCANPAIEFGPGFDGRKATEFSFQPEDQNSISHGSALNINIITQATCDQLKTNCNAPASTLTACAQGQQAASSAPSGGITTDFATTPALSDGSIPDAEEAAQAALPNIGSCTNPTIAFGIFDGRTEDSFEPANLAE</sequence>
<proteinExistence type="predicted"/>
<evidence type="ECO:0000256" key="1">
    <source>
        <dbReference type="SAM" id="SignalP"/>
    </source>
</evidence>
<feature type="chain" id="PRO_5043551381" evidence="1">
    <location>
        <begin position="19"/>
        <end position="355"/>
    </location>
</feature>
<protein>
    <submittedName>
        <fullName evidence="2">Uncharacterized protein</fullName>
    </submittedName>
</protein>
<keyword evidence="1" id="KW-0732">Signal</keyword>
<accession>A0AAV5AS52</accession>
<reference evidence="2" key="1">
    <citation type="submission" date="2021-10" db="EMBL/GenBank/DDBJ databases">
        <title>De novo Genome Assembly of Clathrus columnatus (Basidiomycota, Fungi) Using Illumina and Nanopore Sequence Data.</title>
        <authorList>
            <person name="Ogiso-Tanaka E."/>
            <person name="Itagaki H."/>
            <person name="Hosoya T."/>
            <person name="Hosaka K."/>
        </authorList>
    </citation>
    <scope>NUCLEOTIDE SEQUENCE</scope>
    <source>
        <strain evidence="2">MO-923</strain>
    </source>
</reference>
<dbReference type="Proteomes" id="UP001050691">
    <property type="component" value="Unassembled WGS sequence"/>
</dbReference>
<comment type="caution">
    <text evidence="2">The sequence shown here is derived from an EMBL/GenBank/DDBJ whole genome shotgun (WGS) entry which is preliminary data.</text>
</comment>
<dbReference type="AlphaFoldDB" id="A0AAV5AS52"/>
<evidence type="ECO:0000313" key="2">
    <source>
        <dbReference type="EMBL" id="GJJ15508.1"/>
    </source>
</evidence>
<gene>
    <name evidence="2" type="ORF">Clacol_009786</name>
</gene>
<dbReference type="EMBL" id="BPWL01000011">
    <property type="protein sequence ID" value="GJJ15508.1"/>
    <property type="molecule type" value="Genomic_DNA"/>
</dbReference>
<feature type="signal peptide" evidence="1">
    <location>
        <begin position="1"/>
        <end position="18"/>
    </location>
</feature>
<name>A0AAV5AS52_9AGAM</name>
<evidence type="ECO:0000313" key="3">
    <source>
        <dbReference type="Proteomes" id="UP001050691"/>
    </source>
</evidence>
<organism evidence="2 3">
    <name type="scientific">Clathrus columnatus</name>
    <dbReference type="NCBI Taxonomy" id="1419009"/>
    <lineage>
        <taxon>Eukaryota</taxon>
        <taxon>Fungi</taxon>
        <taxon>Dikarya</taxon>
        <taxon>Basidiomycota</taxon>
        <taxon>Agaricomycotina</taxon>
        <taxon>Agaricomycetes</taxon>
        <taxon>Phallomycetidae</taxon>
        <taxon>Phallales</taxon>
        <taxon>Clathraceae</taxon>
        <taxon>Clathrus</taxon>
    </lineage>
</organism>
<keyword evidence="3" id="KW-1185">Reference proteome</keyword>